<dbReference type="PRINTS" id="PR00080">
    <property type="entry name" value="SDRFAMILY"/>
</dbReference>
<dbReference type="SUPFAM" id="SSF51735">
    <property type="entry name" value="NAD(P)-binding Rossmann-fold domains"/>
    <property type="match status" value="1"/>
</dbReference>
<evidence type="ECO:0000256" key="3">
    <source>
        <dbReference type="ARBA" id="ARBA00071098"/>
    </source>
</evidence>
<evidence type="ECO:0000313" key="4">
    <source>
        <dbReference type="EMBL" id="KAF9587405.1"/>
    </source>
</evidence>
<dbReference type="AlphaFoldDB" id="A0A835GTR5"/>
<dbReference type="InterPro" id="IPR020904">
    <property type="entry name" value="Sc_DH/Rdtase_CS"/>
</dbReference>
<evidence type="ECO:0000313" key="5">
    <source>
        <dbReference type="Proteomes" id="UP000631114"/>
    </source>
</evidence>
<dbReference type="EC" id="1.1.1.331" evidence="2"/>
<evidence type="ECO:0000256" key="1">
    <source>
        <dbReference type="ARBA" id="ARBA00006484"/>
    </source>
</evidence>
<dbReference type="Proteomes" id="UP000631114">
    <property type="component" value="Unassembled WGS sequence"/>
</dbReference>
<proteinExistence type="inferred from homology"/>
<accession>A0A835GTR5</accession>
<sequence>MSFNKRLEGKVAIITGGASGIGEATARLFANEGAHMVVIADIQDQIGQSVASSIGLHRCAYMHCDVSDEGQVEFMVDSTVQSYGRLDIMFSNAGMVNHNQTILDFDLALMGRLFAVNVCGMAECVKHAARAMVEGGVRSGSIVCTASVAACMGSEDRHDYTMSKHGVLGLVRSASCELGKYGIRVNCVSPGAVGTPMVLDAFGMDQESVEKAFSSGNRLNGMVLKFDLFCKIDRWGGRDRTTNFRPHSCILQQKLRSIYKELRYLKSGIQFSP</sequence>
<dbReference type="PRINTS" id="PR00081">
    <property type="entry name" value="GDHRDH"/>
</dbReference>
<evidence type="ECO:0000256" key="2">
    <source>
        <dbReference type="ARBA" id="ARBA00066949"/>
    </source>
</evidence>
<dbReference type="GO" id="GO:0120529">
    <property type="term" value="F:secoisolariciresinol dehydrogenase activity"/>
    <property type="evidence" value="ECO:0007669"/>
    <property type="project" value="UniProtKB-EC"/>
</dbReference>
<dbReference type="PANTHER" id="PTHR42820:SF21">
    <property type="entry name" value="SHORT-CHAIN DEHYDROGENASE REDUCTASE 3B-LIKE"/>
    <property type="match status" value="1"/>
</dbReference>
<dbReference type="FunFam" id="3.40.50.720:FF:000084">
    <property type="entry name" value="Short-chain dehydrogenase reductase"/>
    <property type="match status" value="1"/>
</dbReference>
<gene>
    <name evidence="4" type="ORF">IFM89_002045</name>
</gene>
<dbReference type="Pfam" id="PF13561">
    <property type="entry name" value="adh_short_C2"/>
    <property type="match status" value="1"/>
</dbReference>
<dbReference type="OrthoDB" id="294295at2759"/>
<dbReference type="PROSITE" id="PS00061">
    <property type="entry name" value="ADH_SHORT"/>
    <property type="match status" value="1"/>
</dbReference>
<dbReference type="EMBL" id="JADFTS010000009">
    <property type="protein sequence ID" value="KAF9587405.1"/>
    <property type="molecule type" value="Genomic_DNA"/>
</dbReference>
<protein>
    <recommendedName>
        <fullName evidence="3">Secoisolariciresinol dehydrogenase</fullName>
        <ecNumber evidence="2">1.1.1.331</ecNumber>
    </recommendedName>
</protein>
<comment type="similarity">
    <text evidence="1">Belongs to the short-chain dehydrogenases/reductases (SDR) family.</text>
</comment>
<dbReference type="PANTHER" id="PTHR42820">
    <property type="entry name" value="SHORT-CHAIN DEHYDROGENASE REDUCTASE"/>
    <property type="match status" value="1"/>
</dbReference>
<organism evidence="4 5">
    <name type="scientific">Coptis chinensis</name>
    <dbReference type="NCBI Taxonomy" id="261450"/>
    <lineage>
        <taxon>Eukaryota</taxon>
        <taxon>Viridiplantae</taxon>
        <taxon>Streptophyta</taxon>
        <taxon>Embryophyta</taxon>
        <taxon>Tracheophyta</taxon>
        <taxon>Spermatophyta</taxon>
        <taxon>Magnoliopsida</taxon>
        <taxon>Ranunculales</taxon>
        <taxon>Ranunculaceae</taxon>
        <taxon>Coptidoideae</taxon>
        <taxon>Coptis</taxon>
    </lineage>
</organism>
<dbReference type="InterPro" id="IPR036291">
    <property type="entry name" value="NAD(P)-bd_dom_sf"/>
</dbReference>
<comment type="caution">
    <text evidence="4">The sequence shown here is derived from an EMBL/GenBank/DDBJ whole genome shotgun (WGS) entry which is preliminary data.</text>
</comment>
<dbReference type="GO" id="GO:0009807">
    <property type="term" value="P:lignan biosynthetic process"/>
    <property type="evidence" value="ECO:0007669"/>
    <property type="project" value="UniProtKB-ARBA"/>
</dbReference>
<keyword evidence="5" id="KW-1185">Reference proteome</keyword>
<dbReference type="InterPro" id="IPR002347">
    <property type="entry name" value="SDR_fam"/>
</dbReference>
<name>A0A835GTR5_9MAGN</name>
<reference evidence="4 5" key="1">
    <citation type="submission" date="2020-10" db="EMBL/GenBank/DDBJ databases">
        <title>The Coptis chinensis genome and diversification of protoberbering-type alkaloids.</title>
        <authorList>
            <person name="Wang B."/>
            <person name="Shu S."/>
            <person name="Song C."/>
            <person name="Liu Y."/>
        </authorList>
    </citation>
    <scope>NUCLEOTIDE SEQUENCE [LARGE SCALE GENOMIC DNA]</scope>
    <source>
        <strain evidence="4">HL-2020</strain>
        <tissue evidence="4">Leaf</tissue>
    </source>
</reference>
<dbReference type="Gene3D" id="3.40.50.720">
    <property type="entry name" value="NAD(P)-binding Rossmann-like Domain"/>
    <property type="match status" value="1"/>
</dbReference>